<comment type="caution">
    <text evidence="1">The sequence shown here is derived from an EMBL/GenBank/DDBJ whole genome shotgun (WGS) entry which is preliminary data.</text>
</comment>
<keyword evidence="2" id="KW-1185">Reference proteome</keyword>
<feature type="non-terminal residue" evidence="1">
    <location>
        <position position="95"/>
    </location>
</feature>
<dbReference type="AlphaFoldDB" id="A0A9P7E1E3"/>
<proteinExistence type="predicted"/>
<reference evidence="1" key="1">
    <citation type="journal article" date="2020" name="New Phytol.">
        <title>Comparative genomics reveals dynamic genome evolution in host specialist ectomycorrhizal fungi.</title>
        <authorList>
            <person name="Lofgren L.A."/>
            <person name="Nguyen N.H."/>
            <person name="Vilgalys R."/>
            <person name="Ruytinx J."/>
            <person name="Liao H.L."/>
            <person name="Branco S."/>
            <person name="Kuo A."/>
            <person name="LaButti K."/>
            <person name="Lipzen A."/>
            <person name="Andreopoulos W."/>
            <person name="Pangilinan J."/>
            <person name="Riley R."/>
            <person name="Hundley H."/>
            <person name="Na H."/>
            <person name="Barry K."/>
            <person name="Grigoriev I.V."/>
            <person name="Stajich J.E."/>
            <person name="Kennedy P.G."/>
        </authorList>
    </citation>
    <scope>NUCLEOTIDE SEQUENCE</scope>
    <source>
        <strain evidence="1">MN1</strain>
    </source>
</reference>
<dbReference type="RefSeq" id="XP_041188582.1">
    <property type="nucleotide sequence ID" value="XM_041329252.1"/>
</dbReference>
<dbReference type="EMBL" id="JABBWG010000038">
    <property type="protein sequence ID" value="KAG1808367.1"/>
    <property type="molecule type" value="Genomic_DNA"/>
</dbReference>
<protein>
    <submittedName>
        <fullName evidence="1">Uncharacterized protein</fullName>
    </submittedName>
</protein>
<dbReference type="GeneID" id="64623269"/>
<evidence type="ECO:0000313" key="2">
    <source>
        <dbReference type="Proteomes" id="UP000807769"/>
    </source>
</evidence>
<gene>
    <name evidence="1" type="ORF">BJ212DRAFT_1212282</name>
</gene>
<evidence type="ECO:0000313" key="1">
    <source>
        <dbReference type="EMBL" id="KAG1808367.1"/>
    </source>
</evidence>
<accession>A0A9P7E1E3</accession>
<name>A0A9P7E1E3_9AGAM</name>
<dbReference type="Proteomes" id="UP000807769">
    <property type="component" value="Unassembled WGS sequence"/>
</dbReference>
<dbReference type="OrthoDB" id="3253416at2759"/>
<organism evidence="1 2">
    <name type="scientific">Suillus subaureus</name>
    <dbReference type="NCBI Taxonomy" id="48587"/>
    <lineage>
        <taxon>Eukaryota</taxon>
        <taxon>Fungi</taxon>
        <taxon>Dikarya</taxon>
        <taxon>Basidiomycota</taxon>
        <taxon>Agaricomycotina</taxon>
        <taxon>Agaricomycetes</taxon>
        <taxon>Agaricomycetidae</taxon>
        <taxon>Boletales</taxon>
        <taxon>Suillineae</taxon>
        <taxon>Suillaceae</taxon>
        <taxon>Suillus</taxon>
    </lineage>
</organism>
<sequence length="95" mass="10409">MNYNNYQTAVVETCAVQLVGWPGSIKFINPLNIGTVGDICKLCDVLKDKTCYWTALMPTEVKAHTAELDVHHSAGDIVCQPCKRCSDAGGSHKRK</sequence>